<evidence type="ECO:0000313" key="2">
    <source>
        <dbReference type="EMBL" id="OIP02962.1"/>
    </source>
</evidence>
<feature type="transmembrane region" description="Helical" evidence="1">
    <location>
        <begin position="147"/>
        <end position="164"/>
    </location>
</feature>
<keyword evidence="1" id="KW-1133">Transmembrane helix</keyword>
<dbReference type="Proteomes" id="UP000183605">
    <property type="component" value="Unassembled WGS sequence"/>
</dbReference>
<proteinExistence type="predicted"/>
<organism evidence="2 3">
    <name type="scientific">Candidatus Beckwithbacteria bacterium CG2_30_44_31</name>
    <dbReference type="NCBI Taxonomy" id="1805035"/>
    <lineage>
        <taxon>Bacteria</taxon>
        <taxon>Candidatus Beckwithiibacteriota</taxon>
    </lineage>
</organism>
<keyword evidence="1" id="KW-0472">Membrane</keyword>
<dbReference type="AlphaFoldDB" id="A0A1J5B4Q4"/>
<feature type="transmembrane region" description="Helical" evidence="1">
    <location>
        <begin position="36"/>
        <end position="54"/>
    </location>
</feature>
<feature type="transmembrane region" description="Helical" evidence="1">
    <location>
        <begin position="102"/>
        <end position="126"/>
    </location>
</feature>
<keyword evidence="1" id="KW-0812">Transmembrane</keyword>
<evidence type="ECO:0000313" key="3">
    <source>
        <dbReference type="Proteomes" id="UP000183605"/>
    </source>
</evidence>
<dbReference type="EMBL" id="MNXQ01000052">
    <property type="protein sequence ID" value="OIP02962.1"/>
    <property type="molecule type" value="Genomic_DNA"/>
</dbReference>
<comment type="caution">
    <text evidence="2">The sequence shown here is derived from an EMBL/GenBank/DDBJ whole genome shotgun (WGS) entry which is preliminary data.</text>
</comment>
<sequence>MLTKFYQSKLVLAAETLLLSAFLLFSAKIFPNWLVYRHWVMLAGLIYVWLFVWSQHFGWKQLGFQSINFNRSLAVLIRPTLLTVLSVVALFVFLPLKYVYPLGVAGVGIYPVGISVLRYSFISVPLQEIIFRSYLINRASIVSKNQLLIRVYAATIFMLIHVPFKTTPLILGSLNYVEPHSYWPNLCIIDVSS</sequence>
<feature type="transmembrane region" description="Helical" evidence="1">
    <location>
        <begin position="75"/>
        <end position="96"/>
    </location>
</feature>
<evidence type="ECO:0000256" key="1">
    <source>
        <dbReference type="SAM" id="Phobius"/>
    </source>
</evidence>
<name>A0A1J5B4Q4_9BACT</name>
<gene>
    <name evidence="2" type="ORF">AUK18_02830</name>
</gene>
<accession>A0A1J5B4Q4</accession>
<reference evidence="2 3" key="1">
    <citation type="journal article" date="2016" name="Environ. Microbiol.">
        <title>Genomic resolution of a cold subsurface aquifer community provides metabolic insights for novel microbes adapted to high CO concentrations.</title>
        <authorList>
            <person name="Probst A.J."/>
            <person name="Castelle C.J."/>
            <person name="Singh A."/>
            <person name="Brown C.T."/>
            <person name="Anantharaman K."/>
            <person name="Sharon I."/>
            <person name="Hug L.A."/>
            <person name="Burstein D."/>
            <person name="Emerson J.B."/>
            <person name="Thomas B.C."/>
            <person name="Banfield J.F."/>
        </authorList>
    </citation>
    <scope>NUCLEOTIDE SEQUENCE [LARGE SCALE GENOMIC DNA]</scope>
    <source>
        <strain evidence="2">CG2_30_44_31</strain>
    </source>
</reference>
<protein>
    <submittedName>
        <fullName evidence="2">Uncharacterized protein</fullName>
    </submittedName>
</protein>